<comment type="caution">
    <text evidence="10">The sequence shown here is derived from an EMBL/GenBank/DDBJ whole genome shotgun (WGS) entry which is preliminary data.</text>
</comment>
<dbReference type="PRINTS" id="PR00463">
    <property type="entry name" value="EP450I"/>
</dbReference>
<dbReference type="GO" id="GO:0016705">
    <property type="term" value="F:oxidoreductase activity, acting on paired donors, with incorporation or reduction of molecular oxygen"/>
    <property type="evidence" value="ECO:0007669"/>
    <property type="project" value="InterPro"/>
</dbReference>
<keyword evidence="9" id="KW-0812">Transmembrane</keyword>
<name>A0AAN7JKP7_9MYRT</name>
<keyword evidence="9" id="KW-0472">Membrane</keyword>
<evidence type="ECO:0000313" key="11">
    <source>
        <dbReference type="Proteomes" id="UP001345219"/>
    </source>
</evidence>
<dbReference type="EMBL" id="JAXIOK010000019">
    <property type="protein sequence ID" value="KAK4748117.1"/>
    <property type="molecule type" value="Genomic_DNA"/>
</dbReference>
<keyword evidence="9" id="KW-1133">Transmembrane helix</keyword>
<dbReference type="GO" id="GO:0020037">
    <property type="term" value="F:heme binding"/>
    <property type="evidence" value="ECO:0007669"/>
    <property type="project" value="InterPro"/>
</dbReference>
<evidence type="ECO:0000256" key="9">
    <source>
        <dbReference type="SAM" id="Phobius"/>
    </source>
</evidence>
<evidence type="ECO:0008006" key="12">
    <source>
        <dbReference type="Google" id="ProtNLM"/>
    </source>
</evidence>
<evidence type="ECO:0000256" key="3">
    <source>
        <dbReference type="ARBA" id="ARBA00022617"/>
    </source>
</evidence>
<keyword evidence="7" id="KW-0503">Monooxygenase</keyword>
<dbReference type="InterPro" id="IPR002401">
    <property type="entry name" value="Cyt_P450_E_grp-I"/>
</dbReference>
<feature type="binding site" description="axial binding residue" evidence="8">
    <location>
        <position position="490"/>
    </location>
    <ligand>
        <name>heme</name>
        <dbReference type="ChEBI" id="CHEBI:30413"/>
    </ligand>
    <ligandPart>
        <name>Fe</name>
        <dbReference type="ChEBI" id="CHEBI:18248"/>
    </ligandPart>
</feature>
<gene>
    <name evidence="10" type="ORF">SAY87_014703</name>
</gene>
<dbReference type="PANTHER" id="PTHR24296">
    <property type="entry name" value="CYTOCHROME P450"/>
    <property type="match status" value="1"/>
</dbReference>
<comment type="similarity">
    <text evidence="2">Belongs to the cytochrome P450 family.</text>
</comment>
<keyword evidence="6 8" id="KW-0408">Iron</keyword>
<dbReference type="SUPFAM" id="SSF48264">
    <property type="entry name" value="Cytochrome P450"/>
    <property type="match status" value="1"/>
</dbReference>
<proteinExistence type="inferred from homology"/>
<reference evidence="10 11" key="1">
    <citation type="journal article" date="2023" name="Hortic Res">
        <title>Pangenome of water caltrop reveals structural variations and asymmetric subgenome divergence after allopolyploidization.</title>
        <authorList>
            <person name="Zhang X."/>
            <person name="Chen Y."/>
            <person name="Wang L."/>
            <person name="Yuan Y."/>
            <person name="Fang M."/>
            <person name="Shi L."/>
            <person name="Lu R."/>
            <person name="Comes H.P."/>
            <person name="Ma Y."/>
            <person name="Chen Y."/>
            <person name="Huang G."/>
            <person name="Zhou Y."/>
            <person name="Zheng Z."/>
            <person name="Qiu Y."/>
        </authorList>
    </citation>
    <scope>NUCLEOTIDE SEQUENCE [LARGE SCALE GENOMIC DNA]</scope>
    <source>
        <tissue evidence="10">Roots</tissue>
    </source>
</reference>
<protein>
    <recommendedName>
        <fullName evidence="12">Cytochrome P450</fullName>
    </recommendedName>
</protein>
<keyword evidence="4 8" id="KW-0479">Metal-binding</keyword>
<dbReference type="Pfam" id="PF00067">
    <property type="entry name" value="p450"/>
    <property type="match status" value="1"/>
</dbReference>
<dbReference type="PRINTS" id="PR00385">
    <property type="entry name" value="P450"/>
</dbReference>
<evidence type="ECO:0000256" key="8">
    <source>
        <dbReference type="PIRSR" id="PIRSR602401-1"/>
    </source>
</evidence>
<keyword evidence="11" id="KW-1185">Reference proteome</keyword>
<dbReference type="Proteomes" id="UP001345219">
    <property type="component" value="Chromosome 12"/>
</dbReference>
<evidence type="ECO:0000256" key="1">
    <source>
        <dbReference type="ARBA" id="ARBA00001971"/>
    </source>
</evidence>
<dbReference type="GO" id="GO:0005506">
    <property type="term" value="F:iron ion binding"/>
    <property type="evidence" value="ECO:0007669"/>
    <property type="project" value="InterPro"/>
</dbReference>
<evidence type="ECO:0000256" key="5">
    <source>
        <dbReference type="ARBA" id="ARBA00023002"/>
    </source>
</evidence>
<evidence type="ECO:0000256" key="2">
    <source>
        <dbReference type="ARBA" id="ARBA00010617"/>
    </source>
</evidence>
<organism evidence="10 11">
    <name type="scientific">Trapa incisa</name>
    <dbReference type="NCBI Taxonomy" id="236973"/>
    <lineage>
        <taxon>Eukaryota</taxon>
        <taxon>Viridiplantae</taxon>
        <taxon>Streptophyta</taxon>
        <taxon>Embryophyta</taxon>
        <taxon>Tracheophyta</taxon>
        <taxon>Spermatophyta</taxon>
        <taxon>Magnoliopsida</taxon>
        <taxon>eudicotyledons</taxon>
        <taxon>Gunneridae</taxon>
        <taxon>Pentapetalae</taxon>
        <taxon>rosids</taxon>
        <taxon>malvids</taxon>
        <taxon>Myrtales</taxon>
        <taxon>Lythraceae</taxon>
        <taxon>Trapa</taxon>
    </lineage>
</organism>
<dbReference type="AlphaFoldDB" id="A0AAN7JKP7"/>
<dbReference type="InterPro" id="IPR036396">
    <property type="entry name" value="Cyt_P450_sf"/>
</dbReference>
<evidence type="ECO:0000313" key="10">
    <source>
        <dbReference type="EMBL" id="KAK4748117.1"/>
    </source>
</evidence>
<evidence type="ECO:0000256" key="4">
    <source>
        <dbReference type="ARBA" id="ARBA00022723"/>
    </source>
</evidence>
<keyword evidence="5" id="KW-0560">Oxidoreductase</keyword>
<feature type="transmembrane region" description="Helical" evidence="9">
    <location>
        <begin position="6"/>
        <end position="24"/>
    </location>
</feature>
<evidence type="ECO:0000256" key="6">
    <source>
        <dbReference type="ARBA" id="ARBA00023004"/>
    </source>
</evidence>
<dbReference type="CDD" id="cd11064">
    <property type="entry name" value="CYP86A"/>
    <property type="match status" value="1"/>
</dbReference>
<dbReference type="Gene3D" id="1.10.630.10">
    <property type="entry name" value="Cytochrome P450"/>
    <property type="match status" value="1"/>
</dbReference>
<dbReference type="InterPro" id="IPR001128">
    <property type="entry name" value="Cyt_P450"/>
</dbReference>
<keyword evidence="3 8" id="KW-0349">Heme</keyword>
<accession>A0AAN7JKP7</accession>
<comment type="cofactor">
    <cofactor evidence="1 8">
        <name>heme</name>
        <dbReference type="ChEBI" id="CHEBI:30413"/>
    </cofactor>
</comment>
<evidence type="ECO:0000256" key="7">
    <source>
        <dbReference type="ARBA" id="ARBA00023033"/>
    </source>
</evidence>
<sequence>MLAELLASFLFLISSMIFILFTGGNKKRSITGGKQGVPAANNTVSADPGLLPRSYPVIGSYFAIYANRDRRVQWLADVIRSSPSATFILHRFLGQRQVFTANPAIVHHILKTHFHNYPKGELLRESLHDFLGDGIFNVNGDTWKVQRQVSSHEFNRRSLRRFVETVVETELSDRLVPILAAAAEDKATVLDMQDILQRFTFDNICKIAFGYDPAYLLPSLPPGEFADAFEEAVLISSGRLNSILPVVWKLKRVLGVGSERRLRLAVSRVRDFARDLIREKKRLIAEQSTTNEEAAVEVDILSRFLMSGDYSDENFVIDIVISFIHAGRDTTSAALTWFFWLVSQNPDVEREILEEVHQLKSSGGGDGSGTAVFDETRDMVYTHAALCESMRLYPPVPVDTKEAIVDDFLPDGMLVKKGTRVVYHPYAMGRLPELWGSDWAEFKPDRWLERPGDASSGGNGGGRGAPGRKWSFVGRDQYLYPVFQAGPRVCLGKEMAFLQMKRMVAGVLGRFRVVPALDKGREPEYFADLTSKMKGGFPVRIEPRTIDYSGN</sequence>
<dbReference type="GO" id="GO:0004497">
    <property type="term" value="F:monooxygenase activity"/>
    <property type="evidence" value="ECO:0007669"/>
    <property type="project" value="UniProtKB-KW"/>
</dbReference>